<dbReference type="Gene3D" id="3.30.70.330">
    <property type="match status" value="1"/>
</dbReference>
<evidence type="ECO:0000256" key="1">
    <source>
        <dbReference type="PROSITE-ProRule" id="PRU00176"/>
    </source>
</evidence>
<sequence>MDCDRYKLFVGGIPRGTSEESLKQHFSRYGAVLGAVVAKEKATGQPRGLGFGFVRFASAYDVDKALRDSHYILSRAVD</sequence>
<evidence type="ECO:0000313" key="4">
    <source>
        <dbReference type="Proteomes" id="UP000011750"/>
    </source>
</evidence>
<dbReference type="PANTHER" id="PTHR48035:SF2">
    <property type="entry name" value="RNA-BINDING REGION RNP-1 DOMAIN-CONTAINING PROTEIN"/>
    <property type="match status" value="1"/>
</dbReference>
<name>M4F2Z1_BRACM</name>
<dbReference type="STRING" id="51351.M4F2Z1"/>
<evidence type="ECO:0000259" key="2">
    <source>
        <dbReference type="PROSITE" id="PS50102"/>
    </source>
</evidence>
<protein>
    <recommendedName>
        <fullName evidence="2">RRM domain-containing protein</fullName>
    </recommendedName>
</protein>
<dbReference type="InterPro" id="IPR000504">
    <property type="entry name" value="RRM_dom"/>
</dbReference>
<dbReference type="InterPro" id="IPR053260">
    <property type="entry name" value="hnRNP"/>
</dbReference>
<accession>M4F2Z1</accession>
<dbReference type="AlphaFoldDB" id="M4F2Z1"/>
<reference evidence="3" key="3">
    <citation type="submission" date="2023-03" db="UniProtKB">
        <authorList>
            <consortium name="EnsemblPlants"/>
        </authorList>
    </citation>
    <scope>IDENTIFICATION</scope>
    <source>
        <strain evidence="3">cv. Chiifu-401-42</strain>
    </source>
</reference>
<keyword evidence="4" id="KW-1185">Reference proteome</keyword>
<feature type="domain" description="RRM" evidence="2">
    <location>
        <begin position="6"/>
        <end position="78"/>
    </location>
</feature>
<dbReference type="InterPro" id="IPR012677">
    <property type="entry name" value="Nucleotide-bd_a/b_plait_sf"/>
</dbReference>
<proteinExistence type="predicted"/>
<dbReference type="PANTHER" id="PTHR48035">
    <property type="entry name" value="HETEROGENEOUS NUCLEAR RIBONUCLEOPROTEIN 1"/>
    <property type="match status" value="1"/>
</dbReference>
<dbReference type="GO" id="GO:0003723">
    <property type="term" value="F:RNA binding"/>
    <property type="evidence" value="ECO:0007669"/>
    <property type="project" value="UniProtKB-UniRule"/>
</dbReference>
<dbReference type="SMART" id="SM00360">
    <property type="entry name" value="RRM"/>
    <property type="match status" value="1"/>
</dbReference>
<dbReference type="InterPro" id="IPR035979">
    <property type="entry name" value="RBD_domain_sf"/>
</dbReference>
<evidence type="ECO:0000313" key="3">
    <source>
        <dbReference type="EnsemblPlants" id="Bra035441.1-P"/>
    </source>
</evidence>
<dbReference type="Pfam" id="PF00076">
    <property type="entry name" value="RRM_1"/>
    <property type="match status" value="1"/>
</dbReference>
<dbReference type="PROSITE" id="PS50102">
    <property type="entry name" value="RRM"/>
    <property type="match status" value="1"/>
</dbReference>
<dbReference type="eggNOG" id="KOG0118">
    <property type="taxonomic scope" value="Eukaryota"/>
</dbReference>
<dbReference type="InParanoid" id="M4F2Z1"/>
<dbReference type="Gramene" id="Bra035441.1">
    <property type="protein sequence ID" value="Bra035441.1-P"/>
    <property type="gene ID" value="Bra035441"/>
</dbReference>
<dbReference type="HOGENOM" id="CLU_012062_28_10_1"/>
<keyword evidence="1" id="KW-0694">RNA-binding</keyword>
<reference evidence="3 4" key="2">
    <citation type="journal article" date="2018" name="Hortic Res">
        <title>Improved Brassica rapa reference genome by single-molecule sequencing and chromosome conformation capture technologies.</title>
        <authorList>
            <person name="Zhang L."/>
            <person name="Cai X."/>
            <person name="Wu J."/>
            <person name="Liu M."/>
            <person name="Grob S."/>
            <person name="Cheng F."/>
            <person name="Liang J."/>
            <person name="Cai C."/>
            <person name="Liu Z."/>
            <person name="Liu B."/>
            <person name="Wang F."/>
            <person name="Li S."/>
            <person name="Liu F."/>
            <person name="Li X."/>
            <person name="Cheng L."/>
            <person name="Yang W."/>
            <person name="Li M.H."/>
            <person name="Grossniklaus U."/>
            <person name="Zheng H."/>
            <person name="Wang X."/>
        </authorList>
    </citation>
    <scope>NUCLEOTIDE SEQUENCE [LARGE SCALE GENOMIC DNA]</scope>
    <source>
        <strain evidence="3 4">cv. Chiifu-401-42</strain>
    </source>
</reference>
<reference evidence="3 4" key="1">
    <citation type="journal article" date="2011" name="Nat. Genet.">
        <title>The genome of the mesopolyploid crop species Brassica rapa.</title>
        <authorList>
            <consortium name="Brassica rapa Genome Sequencing Project Consortium"/>
            <person name="Wang X."/>
            <person name="Wang H."/>
            <person name="Wang J."/>
            <person name="Sun R."/>
            <person name="Wu J."/>
            <person name="Liu S."/>
            <person name="Bai Y."/>
            <person name="Mun J.H."/>
            <person name="Bancroft I."/>
            <person name="Cheng F."/>
            <person name="Huang S."/>
            <person name="Li X."/>
            <person name="Hua W."/>
            <person name="Wang J."/>
            <person name="Wang X."/>
            <person name="Freeling M."/>
            <person name="Pires J.C."/>
            <person name="Paterson A.H."/>
            <person name="Chalhoub B."/>
            <person name="Wang B."/>
            <person name="Hayward A."/>
            <person name="Sharpe A.G."/>
            <person name="Park B.S."/>
            <person name="Weisshaar B."/>
            <person name="Liu B."/>
            <person name="Li B."/>
            <person name="Liu B."/>
            <person name="Tong C."/>
            <person name="Song C."/>
            <person name="Duran C."/>
            <person name="Peng C."/>
            <person name="Geng C."/>
            <person name="Koh C."/>
            <person name="Lin C."/>
            <person name="Edwards D."/>
            <person name="Mu D."/>
            <person name="Shen D."/>
            <person name="Soumpourou E."/>
            <person name="Li F."/>
            <person name="Fraser F."/>
            <person name="Conant G."/>
            <person name="Lassalle G."/>
            <person name="King G.J."/>
            <person name="Bonnema G."/>
            <person name="Tang H."/>
            <person name="Wang H."/>
            <person name="Belcram H."/>
            <person name="Zhou H."/>
            <person name="Hirakawa H."/>
            <person name="Abe H."/>
            <person name="Guo H."/>
            <person name="Wang H."/>
            <person name="Jin H."/>
            <person name="Parkin I.A."/>
            <person name="Batley J."/>
            <person name="Kim J.S."/>
            <person name="Just J."/>
            <person name="Li J."/>
            <person name="Xu J."/>
            <person name="Deng J."/>
            <person name="Kim J.A."/>
            <person name="Li J."/>
            <person name="Yu J."/>
            <person name="Meng J."/>
            <person name="Wang J."/>
            <person name="Min J."/>
            <person name="Poulain J."/>
            <person name="Wang J."/>
            <person name="Hatakeyama K."/>
            <person name="Wu K."/>
            <person name="Wang L."/>
            <person name="Fang L."/>
            <person name="Trick M."/>
            <person name="Links M.G."/>
            <person name="Zhao M."/>
            <person name="Jin M."/>
            <person name="Ramchiary N."/>
            <person name="Drou N."/>
            <person name="Berkman P.J."/>
            <person name="Cai Q."/>
            <person name="Huang Q."/>
            <person name="Li R."/>
            <person name="Tabata S."/>
            <person name="Cheng S."/>
            <person name="Zhang S."/>
            <person name="Zhang S."/>
            <person name="Huang S."/>
            <person name="Sato S."/>
            <person name="Sun S."/>
            <person name="Kwon S.J."/>
            <person name="Choi S.R."/>
            <person name="Lee T.H."/>
            <person name="Fan W."/>
            <person name="Zhao X."/>
            <person name="Tan X."/>
            <person name="Xu X."/>
            <person name="Wang Y."/>
            <person name="Qiu Y."/>
            <person name="Yin Y."/>
            <person name="Li Y."/>
            <person name="Du Y."/>
            <person name="Liao Y."/>
            <person name="Lim Y."/>
            <person name="Narusaka Y."/>
            <person name="Wang Y."/>
            <person name="Wang Z."/>
            <person name="Li Z."/>
            <person name="Wang Z."/>
            <person name="Xiong Z."/>
            <person name="Zhang Z."/>
        </authorList>
    </citation>
    <scope>NUCLEOTIDE SEQUENCE [LARGE SCALE GENOMIC DNA]</scope>
    <source>
        <strain evidence="3 4">cv. Chiifu-401-42</strain>
    </source>
</reference>
<organism evidence="3 4">
    <name type="scientific">Brassica campestris</name>
    <name type="common">Field mustard</name>
    <dbReference type="NCBI Taxonomy" id="3711"/>
    <lineage>
        <taxon>Eukaryota</taxon>
        <taxon>Viridiplantae</taxon>
        <taxon>Streptophyta</taxon>
        <taxon>Embryophyta</taxon>
        <taxon>Tracheophyta</taxon>
        <taxon>Spermatophyta</taxon>
        <taxon>Magnoliopsida</taxon>
        <taxon>eudicotyledons</taxon>
        <taxon>Gunneridae</taxon>
        <taxon>Pentapetalae</taxon>
        <taxon>rosids</taxon>
        <taxon>malvids</taxon>
        <taxon>Brassicales</taxon>
        <taxon>Brassicaceae</taxon>
        <taxon>Brassiceae</taxon>
        <taxon>Brassica</taxon>
    </lineage>
</organism>
<dbReference type="SUPFAM" id="SSF54928">
    <property type="entry name" value="RNA-binding domain, RBD"/>
    <property type="match status" value="1"/>
</dbReference>
<dbReference type="Proteomes" id="UP000011750">
    <property type="component" value="Chromosome A01"/>
</dbReference>
<dbReference type="OMA" id="WDTSEEH"/>
<dbReference type="EnsemblPlants" id="Bra035441.1">
    <property type="protein sequence ID" value="Bra035441.1-P"/>
    <property type="gene ID" value="Bra035441"/>
</dbReference>